<dbReference type="EMBL" id="JBDPZC010000026">
    <property type="protein sequence ID" value="MEO3715915.1"/>
    <property type="molecule type" value="Genomic_DNA"/>
</dbReference>
<dbReference type="PANTHER" id="PTHR43317:SF11">
    <property type="entry name" value="POLYAMINE AMINOPROPYLTRANSFERASE 2"/>
    <property type="match status" value="1"/>
</dbReference>
<dbReference type="SUPFAM" id="SSF53335">
    <property type="entry name" value="S-adenosyl-L-methionine-dependent methyltransferases"/>
    <property type="match status" value="1"/>
</dbReference>
<evidence type="ECO:0000256" key="4">
    <source>
        <dbReference type="PROSITE-ProRule" id="PRU00354"/>
    </source>
</evidence>
<dbReference type="PANTHER" id="PTHR43317">
    <property type="entry name" value="THERMOSPERMINE SYNTHASE ACAULIS5"/>
    <property type="match status" value="1"/>
</dbReference>
<evidence type="ECO:0000256" key="3">
    <source>
        <dbReference type="ARBA" id="ARBA00023115"/>
    </source>
</evidence>
<evidence type="ECO:0000256" key="1">
    <source>
        <dbReference type="ARBA" id="ARBA00007867"/>
    </source>
</evidence>
<gene>
    <name evidence="6" type="ORF">ABDJ40_24335</name>
</gene>
<organism evidence="6 7">
    <name type="scientific">Roseateles flavus</name>
    <dbReference type="NCBI Taxonomy" id="3149041"/>
    <lineage>
        <taxon>Bacteria</taxon>
        <taxon>Pseudomonadati</taxon>
        <taxon>Pseudomonadota</taxon>
        <taxon>Betaproteobacteria</taxon>
        <taxon>Burkholderiales</taxon>
        <taxon>Sphaerotilaceae</taxon>
        <taxon>Roseateles</taxon>
    </lineage>
</organism>
<evidence type="ECO:0000313" key="6">
    <source>
        <dbReference type="EMBL" id="MEO3715915.1"/>
    </source>
</evidence>
<dbReference type="CDD" id="cd02440">
    <property type="entry name" value="AdoMet_MTases"/>
    <property type="match status" value="1"/>
</dbReference>
<evidence type="ECO:0000313" key="7">
    <source>
        <dbReference type="Proteomes" id="UP001462640"/>
    </source>
</evidence>
<comment type="similarity">
    <text evidence="1">Belongs to the spermidine/spermine synthase family.</text>
</comment>
<dbReference type="InterPro" id="IPR030374">
    <property type="entry name" value="PABS"/>
</dbReference>
<accession>A0ABV0GLH9</accession>
<dbReference type="Gene3D" id="3.40.50.150">
    <property type="entry name" value="Vaccinia Virus protein VP39"/>
    <property type="match status" value="1"/>
</dbReference>
<dbReference type="RefSeq" id="WP_347613665.1">
    <property type="nucleotide sequence ID" value="NZ_JBDPZC010000026.1"/>
</dbReference>
<sequence length="272" mass="30191">MSDSFLALEDADANAHVRPYVRETLDSKSLHFCMDEIQSTMHLMAPDALALAYTRTMMGVLLFKPRPATLAMIGLGGGSLAKFCHRHLPATRIKVLEINPHVLALRREFKVPDDDARFKVLLGDGADFVRFPPYQLDVLLVDGFDYHGQPPALCTQRFYDDCRDALQPGGLLAVNLHTGHVDFALHLARLERSFDGELLVISDEDCSNTIVIACRGRLPRLQGTAALRCPAGFDAQAWSELLPAFEEVVRASRTGDVQSSISVEPPTDHRRR</sequence>
<dbReference type="PROSITE" id="PS51006">
    <property type="entry name" value="PABS_2"/>
    <property type="match status" value="1"/>
</dbReference>
<evidence type="ECO:0000259" key="5">
    <source>
        <dbReference type="PROSITE" id="PS51006"/>
    </source>
</evidence>
<dbReference type="GO" id="GO:0016740">
    <property type="term" value="F:transferase activity"/>
    <property type="evidence" value="ECO:0007669"/>
    <property type="project" value="UniProtKB-KW"/>
</dbReference>
<keyword evidence="2 4" id="KW-0808">Transferase</keyword>
<proteinExistence type="inferred from homology"/>
<keyword evidence="3 4" id="KW-0620">Polyamine biosynthesis</keyword>
<name>A0ABV0GLH9_9BURK</name>
<feature type="active site" description="Proton acceptor" evidence="4">
    <location>
        <position position="142"/>
    </location>
</feature>
<dbReference type="InterPro" id="IPR029063">
    <property type="entry name" value="SAM-dependent_MTases_sf"/>
</dbReference>
<reference evidence="6 7" key="1">
    <citation type="submission" date="2024-05" db="EMBL/GenBank/DDBJ databases">
        <title>Roseateles sp. 2.12 16S ribosomal RNA gene Genome sequencing and assembly.</title>
        <authorList>
            <person name="Woo H."/>
        </authorList>
    </citation>
    <scope>NUCLEOTIDE SEQUENCE [LARGE SCALE GENOMIC DNA]</scope>
    <source>
        <strain evidence="6 7">2.12</strain>
    </source>
</reference>
<dbReference type="Proteomes" id="UP001462640">
    <property type="component" value="Unassembled WGS sequence"/>
</dbReference>
<keyword evidence="7" id="KW-1185">Reference proteome</keyword>
<evidence type="ECO:0000256" key="2">
    <source>
        <dbReference type="ARBA" id="ARBA00022679"/>
    </source>
</evidence>
<protein>
    <submittedName>
        <fullName evidence="6">Transferase</fullName>
    </submittedName>
</protein>
<feature type="domain" description="PABS" evidence="5">
    <location>
        <begin position="1"/>
        <end position="231"/>
    </location>
</feature>
<dbReference type="Pfam" id="PF01564">
    <property type="entry name" value="Spermine_synth"/>
    <property type="match status" value="1"/>
</dbReference>
<comment type="caution">
    <text evidence="6">The sequence shown here is derived from an EMBL/GenBank/DDBJ whole genome shotgun (WGS) entry which is preliminary data.</text>
</comment>